<gene>
    <name evidence="2" type="ORF">QR680_006461</name>
</gene>
<organism evidence="2 3">
    <name type="scientific">Steinernema hermaphroditum</name>
    <dbReference type="NCBI Taxonomy" id="289476"/>
    <lineage>
        <taxon>Eukaryota</taxon>
        <taxon>Metazoa</taxon>
        <taxon>Ecdysozoa</taxon>
        <taxon>Nematoda</taxon>
        <taxon>Chromadorea</taxon>
        <taxon>Rhabditida</taxon>
        <taxon>Tylenchina</taxon>
        <taxon>Panagrolaimomorpha</taxon>
        <taxon>Strongyloidoidea</taxon>
        <taxon>Steinernematidae</taxon>
        <taxon>Steinernema</taxon>
    </lineage>
</organism>
<feature type="transmembrane region" description="Helical" evidence="1">
    <location>
        <begin position="54"/>
        <end position="79"/>
    </location>
</feature>
<reference evidence="2" key="1">
    <citation type="submission" date="2023-06" db="EMBL/GenBank/DDBJ databases">
        <title>Genomic analysis of the entomopathogenic nematode Steinernema hermaphroditum.</title>
        <authorList>
            <person name="Schwarz E.M."/>
            <person name="Heppert J.K."/>
            <person name="Baniya A."/>
            <person name="Schwartz H.T."/>
            <person name="Tan C.-H."/>
            <person name="Antoshechkin I."/>
            <person name="Sternberg P.W."/>
            <person name="Goodrich-Blair H."/>
            <person name="Dillman A.R."/>
        </authorList>
    </citation>
    <scope>NUCLEOTIDE SEQUENCE</scope>
    <source>
        <strain evidence="2">PS9179</strain>
        <tissue evidence="2">Whole animal</tissue>
    </source>
</reference>
<keyword evidence="1" id="KW-0472">Membrane</keyword>
<dbReference type="AlphaFoldDB" id="A0AA39LXG1"/>
<feature type="transmembrane region" description="Helical" evidence="1">
    <location>
        <begin position="181"/>
        <end position="208"/>
    </location>
</feature>
<sequence length="341" mass="38645">MKLTSVNGSRLVAAKNIFSDNPPLQISISTFNLINVAFVVFISSKISRNDMSRLYVLWLYSMTAPADCVQIVISMLQIFRLVDSTGHYYRDYCDIIQMIGKIFNDIAVNVYKILCLLMLVATFMSYTFPFTSQRLFHTKKRSRLYLGGVIFVVLNMLYNNIQTMVTVAYELDPTLVDVWYLSIHVIGSTCTFLLILFYILSIIVILLYANGANRMTNAGKKHRRQLVSVIVYATMPNIIVVLQQVMQGVMLAMAATPIEIRTLDNPLVVTGAITTQAYRYATYARVPILTISTFVAFTAYRRALMLAIPFRISITHIQPAVSNVTTQTMSTTNPYKANRRR</sequence>
<evidence type="ECO:0000256" key="1">
    <source>
        <dbReference type="SAM" id="Phobius"/>
    </source>
</evidence>
<comment type="caution">
    <text evidence="2">The sequence shown here is derived from an EMBL/GenBank/DDBJ whole genome shotgun (WGS) entry which is preliminary data.</text>
</comment>
<feature type="transmembrane region" description="Helical" evidence="1">
    <location>
        <begin position="24"/>
        <end position="42"/>
    </location>
</feature>
<feature type="transmembrane region" description="Helical" evidence="1">
    <location>
        <begin position="110"/>
        <end position="132"/>
    </location>
</feature>
<dbReference type="EMBL" id="JAUCMV010000003">
    <property type="protein sequence ID" value="KAK0412879.1"/>
    <property type="molecule type" value="Genomic_DNA"/>
</dbReference>
<keyword evidence="1" id="KW-1133">Transmembrane helix</keyword>
<accession>A0AA39LXG1</accession>
<dbReference type="Proteomes" id="UP001175271">
    <property type="component" value="Unassembled WGS sequence"/>
</dbReference>
<feature type="transmembrane region" description="Helical" evidence="1">
    <location>
        <begin position="278"/>
        <end position="300"/>
    </location>
</feature>
<protein>
    <submittedName>
        <fullName evidence="2">Uncharacterized protein</fullName>
    </submittedName>
</protein>
<evidence type="ECO:0000313" key="3">
    <source>
        <dbReference type="Proteomes" id="UP001175271"/>
    </source>
</evidence>
<keyword evidence="3" id="KW-1185">Reference proteome</keyword>
<name>A0AA39LXG1_9BILA</name>
<evidence type="ECO:0000313" key="2">
    <source>
        <dbReference type="EMBL" id="KAK0412879.1"/>
    </source>
</evidence>
<keyword evidence="1" id="KW-0812">Transmembrane</keyword>
<proteinExistence type="predicted"/>
<feature type="transmembrane region" description="Helical" evidence="1">
    <location>
        <begin position="229"/>
        <end position="258"/>
    </location>
</feature>
<feature type="transmembrane region" description="Helical" evidence="1">
    <location>
        <begin position="144"/>
        <end position="161"/>
    </location>
</feature>